<evidence type="ECO:0000313" key="4">
    <source>
        <dbReference type="EMBL" id="RWR51006.1"/>
    </source>
</evidence>
<feature type="region of interest" description="Disordered" evidence="1">
    <location>
        <begin position="246"/>
        <end position="274"/>
    </location>
</feature>
<keyword evidence="2" id="KW-0472">Membrane</keyword>
<dbReference type="Pfam" id="PF13717">
    <property type="entry name" value="Zn_ribbon_4"/>
    <property type="match status" value="1"/>
</dbReference>
<evidence type="ECO:0000313" key="5">
    <source>
        <dbReference type="Proteomes" id="UP000286594"/>
    </source>
</evidence>
<feature type="domain" description="Zinc finger/thioredoxin putative" evidence="3">
    <location>
        <begin position="77"/>
        <end position="112"/>
    </location>
</feature>
<keyword evidence="5" id="KW-1185">Reference proteome</keyword>
<dbReference type="NCBIfam" id="TIGR02098">
    <property type="entry name" value="MJ0042_CXXC"/>
    <property type="match status" value="1"/>
</dbReference>
<protein>
    <recommendedName>
        <fullName evidence="3">Zinc finger/thioredoxin putative domain-containing protein</fullName>
    </recommendedName>
</protein>
<sequence>MERSGHQLQRHLGDELAPAVAHGDILQLDHCTAPSSGGTRDGIVLGTQTLGYWSGACYNICRRIARMACDSGMGAGMRLICPNCGAQYEVDDAVIPEAGRDVQCSACGRLWFQKSHTMLEAEEGELREPLAAPEGWDIPGADAPGKPALPEPAGAAEPAAAMPEAEDPDDAALARALAGIAADEAAPAEEAVGNAAAATEPEPEGPEPEPAAVPAPAPAPAAAAPPQRRTLDDSLLAILREEAEREARARRAEGTAAPFETQEEMNLEPPPAAAASRAAAKLAGIAAAPTAQQVPDFSDLSVPDAAETETRAETDEERFADLNEREDTTPGGAPRGRGRLPDIEQINSTLRASADRAGEAAAHDTPQVLARQRSGFRLGFTLVMGLAAVLAALYGFAPRLGAAVPPLASALDTYVGAVNDGRVWLDGQLRGVIETLQPHTGG</sequence>
<feature type="transmembrane region" description="Helical" evidence="2">
    <location>
        <begin position="378"/>
        <end position="397"/>
    </location>
</feature>
<dbReference type="AlphaFoldDB" id="A0A443LPB2"/>
<gene>
    <name evidence="4" type="ORF">EOW65_05465</name>
</gene>
<comment type="caution">
    <text evidence="4">The sequence shown here is derived from an EMBL/GenBank/DDBJ whole genome shotgun (WGS) entry which is preliminary data.</text>
</comment>
<feature type="region of interest" description="Disordered" evidence="1">
    <location>
        <begin position="185"/>
        <end position="229"/>
    </location>
</feature>
<feature type="compositionally biased region" description="Low complexity" evidence="1">
    <location>
        <begin position="143"/>
        <end position="163"/>
    </location>
</feature>
<feature type="region of interest" description="Disordered" evidence="1">
    <location>
        <begin position="132"/>
        <end position="169"/>
    </location>
</feature>
<feature type="region of interest" description="Disordered" evidence="1">
    <location>
        <begin position="304"/>
        <end position="342"/>
    </location>
</feature>
<keyword evidence="2" id="KW-0812">Transmembrane</keyword>
<dbReference type="InterPro" id="IPR011723">
    <property type="entry name" value="Znf/thioredoxin_put"/>
</dbReference>
<proteinExistence type="predicted"/>
<accession>A0A443LPB2</accession>
<dbReference type="EMBL" id="SAVB01000005">
    <property type="protein sequence ID" value="RWR51006.1"/>
    <property type="molecule type" value="Genomic_DNA"/>
</dbReference>
<keyword evidence="2" id="KW-1133">Transmembrane helix</keyword>
<evidence type="ECO:0000256" key="2">
    <source>
        <dbReference type="SAM" id="Phobius"/>
    </source>
</evidence>
<dbReference type="OrthoDB" id="7159357at2"/>
<organism evidence="4 5">
    <name type="scientific">Paenirhodobacter ferrireducens</name>
    <dbReference type="NCBI Taxonomy" id="1215032"/>
    <lineage>
        <taxon>Bacteria</taxon>
        <taxon>Pseudomonadati</taxon>
        <taxon>Pseudomonadota</taxon>
        <taxon>Alphaproteobacteria</taxon>
        <taxon>Rhodobacterales</taxon>
        <taxon>Rhodobacter group</taxon>
        <taxon>Paenirhodobacter</taxon>
    </lineage>
</organism>
<feature type="compositionally biased region" description="Basic and acidic residues" evidence="1">
    <location>
        <begin position="308"/>
        <end position="328"/>
    </location>
</feature>
<dbReference type="Proteomes" id="UP000286594">
    <property type="component" value="Unassembled WGS sequence"/>
</dbReference>
<name>A0A443LPB2_9RHOB</name>
<feature type="compositionally biased region" description="Low complexity" evidence="1">
    <location>
        <begin position="185"/>
        <end position="200"/>
    </location>
</feature>
<evidence type="ECO:0000259" key="3">
    <source>
        <dbReference type="Pfam" id="PF13717"/>
    </source>
</evidence>
<reference evidence="4 5" key="1">
    <citation type="submission" date="2019-01" db="EMBL/GenBank/DDBJ databases">
        <title>Sinorhodobacter populi sp. nov. isolated from the symptomatic bark tissue of Populus euramericana canker.</title>
        <authorList>
            <person name="Xu G."/>
        </authorList>
    </citation>
    <scope>NUCLEOTIDE SEQUENCE [LARGE SCALE GENOMIC DNA]</scope>
    <source>
        <strain evidence="4 5">CCTCC AB2012026</strain>
    </source>
</reference>
<evidence type="ECO:0000256" key="1">
    <source>
        <dbReference type="SAM" id="MobiDB-lite"/>
    </source>
</evidence>
<feature type="compositionally biased region" description="Pro residues" evidence="1">
    <location>
        <begin position="208"/>
        <end position="219"/>
    </location>
</feature>